<gene>
    <name evidence="3" type="ORF">A4D02_36015</name>
    <name evidence="2" type="ORF">A4D02_36120</name>
</gene>
<keyword evidence="4" id="KW-1185">Reference proteome</keyword>
<name>A0ABX3NP16_9BACT</name>
<keyword evidence="1" id="KW-0812">Transmembrane</keyword>
<evidence type="ECO:0000313" key="2">
    <source>
        <dbReference type="EMBL" id="OQP40670.1"/>
    </source>
</evidence>
<feature type="transmembrane region" description="Helical" evidence="1">
    <location>
        <begin position="119"/>
        <end position="141"/>
    </location>
</feature>
<evidence type="ECO:0000256" key="1">
    <source>
        <dbReference type="SAM" id="Phobius"/>
    </source>
</evidence>
<feature type="transmembrane region" description="Helical" evidence="1">
    <location>
        <begin position="7"/>
        <end position="27"/>
    </location>
</feature>
<accession>A0ABX3NP16</accession>
<organism evidence="3 4">
    <name type="scientific">Niastella koreensis</name>
    <dbReference type="NCBI Taxonomy" id="354356"/>
    <lineage>
        <taxon>Bacteria</taxon>
        <taxon>Pseudomonadati</taxon>
        <taxon>Bacteroidota</taxon>
        <taxon>Chitinophagia</taxon>
        <taxon>Chitinophagales</taxon>
        <taxon>Chitinophagaceae</taxon>
        <taxon>Niastella</taxon>
    </lineage>
</organism>
<proteinExistence type="predicted"/>
<sequence length="158" mass="18484">MTTKNSKLYHLFLVLAILNFAAFYLLAGKSVLTIHSENKGTWDDKIFNYYISISILILLIWLSYWIVRKKPTSRNLTLLHIFITFITAFILPEVINNFFNPMPRRYLDYGNGFKFSDLYGEMTLTFWIVGILLLTSELLLITNLQQQAKKTALLNMEF</sequence>
<reference evidence="3 4" key="1">
    <citation type="submission" date="2016-04" db="EMBL/GenBank/DDBJ databases">
        <authorList>
            <person name="Chen L."/>
            <person name="Zhuang W."/>
            <person name="Wang G."/>
        </authorList>
    </citation>
    <scope>NUCLEOTIDE SEQUENCE [LARGE SCALE GENOMIC DNA]</scope>
    <source>
        <strain evidence="3">DSM 17620</strain>
        <strain evidence="4">GR20</strain>
    </source>
</reference>
<keyword evidence="1" id="KW-1133">Transmembrane helix</keyword>
<dbReference type="EMBL" id="LWBO01000065">
    <property type="protein sequence ID" value="OQP40670.1"/>
    <property type="molecule type" value="Genomic_DNA"/>
</dbReference>
<evidence type="ECO:0000313" key="4">
    <source>
        <dbReference type="Proteomes" id="UP000192277"/>
    </source>
</evidence>
<dbReference type="RefSeq" id="WP_014217383.1">
    <property type="nucleotide sequence ID" value="NZ_LWBO01000051.1"/>
</dbReference>
<keyword evidence="1" id="KW-0472">Membrane</keyword>
<protein>
    <submittedName>
        <fullName evidence="3">Uncharacterized protein</fullName>
    </submittedName>
</protein>
<dbReference type="Proteomes" id="UP000192277">
    <property type="component" value="Unassembled WGS sequence"/>
</dbReference>
<feature type="transmembrane region" description="Helical" evidence="1">
    <location>
        <begin position="47"/>
        <end position="67"/>
    </location>
</feature>
<comment type="caution">
    <text evidence="3">The sequence shown here is derived from an EMBL/GenBank/DDBJ whole genome shotgun (WGS) entry which is preliminary data.</text>
</comment>
<dbReference type="EMBL" id="LWBO01000051">
    <property type="protein sequence ID" value="OQP41853.1"/>
    <property type="molecule type" value="Genomic_DNA"/>
</dbReference>
<evidence type="ECO:0000313" key="3">
    <source>
        <dbReference type="EMBL" id="OQP41853.1"/>
    </source>
</evidence>
<feature type="transmembrane region" description="Helical" evidence="1">
    <location>
        <begin position="79"/>
        <end position="99"/>
    </location>
</feature>